<dbReference type="Pfam" id="PF05239">
    <property type="entry name" value="PRC"/>
    <property type="match status" value="1"/>
</dbReference>
<evidence type="ECO:0000259" key="2">
    <source>
        <dbReference type="Pfam" id="PF05239"/>
    </source>
</evidence>
<dbReference type="EMBL" id="CP078073">
    <property type="protein sequence ID" value="QXL87763.1"/>
    <property type="molecule type" value="Genomic_DNA"/>
</dbReference>
<keyword evidence="4" id="KW-1185">Reference proteome</keyword>
<name>A0A975TUT7_9RHOB</name>
<dbReference type="InterPro" id="IPR011033">
    <property type="entry name" value="PRC_barrel-like_sf"/>
</dbReference>
<evidence type="ECO:0000256" key="1">
    <source>
        <dbReference type="SAM" id="SignalP"/>
    </source>
</evidence>
<reference evidence="3 4" key="1">
    <citation type="submission" date="2021-07" db="EMBL/GenBank/DDBJ databases">
        <title>Karlodiniumbacter phycospheric gen. nov., sp. nov., a phycosphere bacterium isolated from karlodinium veneficum.</title>
        <authorList>
            <person name="Peng Y."/>
            <person name="Jiang L."/>
            <person name="Lee J."/>
        </authorList>
    </citation>
    <scope>NUCLEOTIDE SEQUENCE</scope>
    <source>
        <strain evidence="3 4">N5</strain>
    </source>
</reference>
<proteinExistence type="predicted"/>
<dbReference type="RefSeq" id="WP_257894616.1">
    <property type="nucleotide sequence ID" value="NZ_JAIMBW010000001.1"/>
</dbReference>
<feature type="chain" id="PRO_5037285917" evidence="1">
    <location>
        <begin position="25"/>
        <end position="157"/>
    </location>
</feature>
<sequence length="157" mass="16977">MTRFKTLAATAALATVMAPGFALADAHAPAEMNSGRVGADTMENLIRSSNLIGGTVYTATGEGAMGETDWFEINMYDGVGDGWEMIGTVEDVVLSRDGQLTGFVVEDAGFLGFGDDSVLIEMSSLRMIDDGSGDIHWVTNITEEQFENMEEVEENWY</sequence>
<feature type="domain" description="PRC-barrel" evidence="2">
    <location>
        <begin position="84"/>
        <end position="135"/>
    </location>
</feature>
<accession>A0A975TUT7</accession>
<dbReference type="Proteomes" id="UP000693972">
    <property type="component" value="Unassembled WGS sequence"/>
</dbReference>
<protein>
    <submittedName>
        <fullName evidence="3">PRC-barrel domain-containing protein</fullName>
    </submittedName>
</protein>
<dbReference type="SUPFAM" id="SSF50346">
    <property type="entry name" value="PRC-barrel domain"/>
    <property type="match status" value="1"/>
</dbReference>
<dbReference type="Gene3D" id="2.30.30.240">
    <property type="entry name" value="PRC-barrel domain"/>
    <property type="match status" value="1"/>
</dbReference>
<gene>
    <name evidence="3" type="ORF">KUL25_20555</name>
</gene>
<feature type="signal peptide" evidence="1">
    <location>
        <begin position="1"/>
        <end position="24"/>
    </location>
</feature>
<organism evidence="3">
    <name type="scientific">Gymnodinialimonas phycosphaerae</name>
    <dbReference type="NCBI Taxonomy" id="2841589"/>
    <lineage>
        <taxon>Bacteria</taxon>
        <taxon>Pseudomonadati</taxon>
        <taxon>Pseudomonadota</taxon>
        <taxon>Alphaproteobacteria</taxon>
        <taxon>Rhodobacterales</taxon>
        <taxon>Paracoccaceae</taxon>
        <taxon>Gymnodinialimonas</taxon>
    </lineage>
</organism>
<dbReference type="EMBL" id="JAIMBW010000001">
    <property type="protein sequence ID" value="MBY4895160.1"/>
    <property type="molecule type" value="Genomic_DNA"/>
</dbReference>
<dbReference type="AlphaFoldDB" id="A0A975TUT7"/>
<dbReference type="InterPro" id="IPR027275">
    <property type="entry name" value="PRC-brl_dom"/>
</dbReference>
<evidence type="ECO:0000313" key="3">
    <source>
        <dbReference type="EMBL" id="QXL87763.1"/>
    </source>
</evidence>
<keyword evidence="1" id="KW-0732">Signal</keyword>
<evidence type="ECO:0000313" key="4">
    <source>
        <dbReference type="Proteomes" id="UP000693972"/>
    </source>
</evidence>